<comment type="caution">
    <text evidence="1">The sequence shown here is derived from an EMBL/GenBank/DDBJ whole genome shotgun (WGS) entry which is preliminary data.</text>
</comment>
<organism evidence="1 2">
    <name type="scientific">Aspergillus flavus</name>
    <dbReference type="NCBI Taxonomy" id="5059"/>
    <lineage>
        <taxon>Eukaryota</taxon>
        <taxon>Fungi</taxon>
        <taxon>Dikarya</taxon>
        <taxon>Ascomycota</taxon>
        <taxon>Pezizomycotina</taxon>
        <taxon>Eurotiomycetes</taxon>
        <taxon>Eurotiomycetidae</taxon>
        <taxon>Eurotiales</taxon>
        <taxon>Aspergillaceae</taxon>
        <taxon>Aspergillus</taxon>
        <taxon>Aspergillus subgen. Circumdati</taxon>
    </lineage>
</organism>
<gene>
    <name evidence="1" type="ORF">CA14_012094</name>
</gene>
<dbReference type="AlphaFoldDB" id="A0AB74BRW4"/>
<name>A0AB74BRW4_ASPFL</name>
<evidence type="ECO:0000313" key="1">
    <source>
        <dbReference type="EMBL" id="RMZ37214.1"/>
    </source>
</evidence>
<dbReference type="EMBL" id="QQZZ01000179">
    <property type="protein sequence ID" value="RMZ37214.1"/>
    <property type="molecule type" value="Genomic_DNA"/>
</dbReference>
<proteinExistence type="predicted"/>
<evidence type="ECO:0000313" key="2">
    <source>
        <dbReference type="Proteomes" id="UP000275480"/>
    </source>
</evidence>
<accession>A0AB74BRW4</accession>
<reference evidence="1 2" key="1">
    <citation type="submission" date="2018-07" db="EMBL/GenBank/DDBJ databases">
        <title>Identification of spontaneous genetic mutation associated with occurrence of a yellow conidial color mutant of Aspergillus flavus.</title>
        <authorList>
            <person name="Chang P.-K."/>
            <person name="Mack B.M."/>
            <person name="Scharfenstein L."/>
            <person name="Gilbert M.K."/>
        </authorList>
    </citation>
    <scope>NUCLEOTIDE SEQUENCE [LARGE SCALE GENOMIC DNA]</scope>
    <source>
        <strain evidence="1 2">CA14</strain>
    </source>
</reference>
<sequence>MYLFPLWQKRRSGFVQNSYSNRKMPGLLPAIVRESTHTLFITNKILIRRGLPEACFDCTSS</sequence>
<protein>
    <submittedName>
        <fullName evidence="1">Uncharacterized protein</fullName>
    </submittedName>
</protein>
<dbReference type="Proteomes" id="UP000275480">
    <property type="component" value="Unassembled WGS sequence"/>
</dbReference>